<feature type="region of interest" description="Disordered" evidence="2">
    <location>
        <begin position="611"/>
        <end position="652"/>
    </location>
</feature>
<sequence length="816" mass="83590">MGKELVAGTEACASVTSAFLQVLATLADVEASRTDKPRNILHILSTNTRRTKVVELSSGTHRVADELRRHSLQDGQGGQYSTNLDRNRYGSDNNYLFTVTRFNLECLGLCPCLVDIEIVDTRNGNELQLVTAGAGACSCDSPMRKERADASCVADSHARAASPARRSPSVGGPRRTSSASALRRAPSVNREMSRASAGSELFDALLTAAAGGNAPAAANGLGGAHGGADANGGGSLHHPATSRARGAAGPSPGDGAHGLARQRSRLLWNSSFNEVDSLQNAIDAFRGGAYANLSGDEGRPARPRGMLRRNSVSMIVENPVLAQTGAGDSMLLGGFPPPAYGSLLPAGAGAGEPSRSVRSGEGDTEGHAAADRAGERVVADTAAGGAGADRDGPAAASARRGSLPRHWAAASAVNLSRLAAGTGELRRLGEELRATQADLAAAENACEELRVREAVARDVAAAAEQAAAASQEALRARARAPARCARAWRPPGADAEADAGADEEDAVEGVAARANSSTGGLHRLAPPIFGGGVKREENGHEEAKSREGQADAPPEAAAAGPQQHLLLARLARYEAELSAAHAALDAAHASLRRVTAERGTLEARLRAALTVHPPPHASAPLFRSGSLTSAHGTPQAAPRPADSGGLSPPLFGTAPLNPYGGMSAAAFRPPLSQRTLQKVASMPAIHGAGPGSASPQEDDGVGAARRVGRAPEHHGSSSSLAATLGLHPLSHYKRARESSPIPEASVEESPPLRKRSTLFKLQGRSESSGEGGEVDAPVSPAVDGAARMGAQSPYDRPTSAGITDEAPTPPPCAPYA</sequence>
<dbReference type="EMBL" id="JASFZW010000014">
    <property type="protein sequence ID" value="KAK2075680.1"/>
    <property type="molecule type" value="Genomic_DNA"/>
</dbReference>
<feature type="region of interest" description="Disordered" evidence="2">
    <location>
        <begin position="344"/>
        <end position="376"/>
    </location>
</feature>
<feature type="region of interest" description="Disordered" evidence="2">
    <location>
        <begin position="155"/>
        <end position="194"/>
    </location>
</feature>
<gene>
    <name evidence="3" type="ORF">QBZ16_001788</name>
</gene>
<feature type="region of interest" description="Disordered" evidence="2">
    <location>
        <begin position="229"/>
        <end position="258"/>
    </location>
</feature>
<feature type="compositionally biased region" description="Low complexity" evidence="2">
    <location>
        <begin position="159"/>
        <end position="187"/>
    </location>
</feature>
<feature type="compositionally biased region" description="Basic and acidic residues" evidence="2">
    <location>
        <begin position="533"/>
        <end position="549"/>
    </location>
</feature>
<evidence type="ECO:0000313" key="3">
    <source>
        <dbReference type="EMBL" id="KAK2075680.1"/>
    </source>
</evidence>
<comment type="caution">
    <text evidence="3">The sequence shown here is derived from an EMBL/GenBank/DDBJ whole genome shotgun (WGS) entry which is preliminary data.</text>
</comment>
<evidence type="ECO:0000313" key="4">
    <source>
        <dbReference type="Proteomes" id="UP001255856"/>
    </source>
</evidence>
<reference evidence="3" key="1">
    <citation type="submission" date="2021-01" db="EMBL/GenBank/DDBJ databases">
        <authorList>
            <person name="Eckstrom K.M.E."/>
        </authorList>
    </citation>
    <scope>NUCLEOTIDE SEQUENCE</scope>
    <source>
        <strain evidence="3">UVCC 0001</strain>
    </source>
</reference>
<keyword evidence="4" id="KW-1185">Reference proteome</keyword>
<feature type="region of interest" description="Disordered" evidence="2">
    <location>
        <begin position="684"/>
        <end position="816"/>
    </location>
</feature>
<protein>
    <submittedName>
        <fullName evidence="3">Uncharacterized protein</fullName>
    </submittedName>
</protein>
<accession>A0AAD9IFH2</accession>
<evidence type="ECO:0000256" key="1">
    <source>
        <dbReference type="SAM" id="Coils"/>
    </source>
</evidence>
<feature type="region of interest" description="Disordered" evidence="2">
    <location>
        <begin position="513"/>
        <end position="559"/>
    </location>
</feature>
<feature type="coiled-coil region" evidence="1">
    <location>
        <begin position="425"/>
        <end position="452"/>
    </location>
</feature>
<proteinExistence type="predicted"/>
<feature type="compositionally biased region" description="Low complexity" evidence="2">
    <location>
        <begin position="716"/>
        <end position="727"/>
    </location>
</feature>
<organism evidence="3 4">
    <name type="scientific">Prototheca wickerhamii</name>
    <dbReference type="NCBI Taxonomy" id="3111"/>
    <lineage>
        <taxon>Eukaryota</taxon>
        <taxon>Viridiplantae</taxon>
        <taxon>Chlorophyta</taxon>
        <taxon>core chlorophytes</taxon>
        <taxon>Trebouxiophyceae</taxon>
        <taxon>Chlorellales</taxon>
        <taxon>Chlorellaceae</taxon>
        <taxon>Prototheca</taxon>
    </lineage>
</organism>
<feature type="compositionally biased region" description="Low complexity" evidence="2">
    <location>
        <begin position="550"/>
        <end position="559"/>
    </location>
</feature>
<feature type="compositionally biased region" description="Basic and acidic residues" evidence="2">
    <location>
        <begin position="358"/>
        <end position="376"/>
    </location>
</feature>
<dbReference type="AlphaFoldDB" id="A0AAD9IFH2"/>
<feature type="region of interest" description="Disordered" evidence="2">
    <location>
        <begin position="383"/>
        <end position="402"/>
    </location>
</feature>
<dbReference type="Proteomes" id="UP001255856">
    <property type="component" value="Unassembled WGS sequence"/>
</dbReference>
<feature type="compositionally biased region" description="Pro residues" evidence="2">
    <location>
        <begin position="807"/>
        <end position="816"/>
    </location>
</feature>
<keyword evidence="1" id="KW-0175">Coiled coil</keyword>
<evidence type="ECO:0000256" key="2">
    <source>
        <dbReference type="SAM" id="MobiDB-lite"/>
    </source>
</evidence>
<name>A0AAD9IFH2_PROWI</name>